<feature type="signal peptide" evidence="1">
    <location>
        <begin position="1"/>
        <end position="49"/>
    </location>
</feature>
<proteinExistence type="predicted"/>
<reference evidence="2 3" key="1">
    <citation type="submission" date="2020-04" db="EMBL/GenBank/DDBJ databases">
        <title>Paraburkholderia sp. G-4-1-8 isolated from soil.</title>
        <authorList>
            <person name="Dahal R.H."/>
        </authorList>
    </citation>
    <scope>NUCLEOTIDE SEQUENCE [LARGE SCALE GENOMIC DNA]</scope>
    <source>
        <strain evidence="2 3">G-4-1-8</strain>
    </source>
</reference>
<organism evidence="2 3">
    <name type="scientific">Paraburkholderia antibiotica</name>
    <dbReference type="NCBI Taxonomy" id="2728839"/>
    <lineage>
        <taxon>Bacteria</taxon>
        <taxon>Pseudomonadati</taxon>
        <taxon>Pseudomonadota</taxon>
        <taxon>Betaproteobacteria</taxon>
        <taxon>Burkholderiales</taxon>
        <taxon>Burkholderiaceae</taxon>
        <taxon>Paraburkholderia</taxon>
    </lineage>
</organism>
<evidence type="ECO:0000313" key="3">
    <source>
        <dbReference type="Proteomes" id="UP000583127"/>
    </source>
</evidence>
<gene>
    <name evidence="2" type="ORF">HHL14_01445</name>
</gene>
<evidence type="ECO:0008006" key="4">
    <source>
        <dbReference type="Google" id="ProtNLM"/>
    </source>
</evidence>
<dbReference type="AlphaFoldDB" id="A0A7X9X191"/>
<evidence type="ECO:0000256" key="1">
    <source>
        <dbReference type="SAM" id="SignalP"/>
    </source>
</evidence>
<keyword evidence="1" id="KW-0732">Signal</keyword>
<sequence>MTTTLQMPRASRLATASLHGAPAFAPAACTSTMAAALATALLTVCFASAARAEQVANPGDIIVERTVTPRDAFVPVPRDQDPVAVRATTFPANSFNPALATLVGDTDLTNAHGSSGVAEGGVLGGTGMQAVTQILSGKATGNAIPLNAGGIGGPAAGIGGTISSTVTGALAPLSNVLGGAFGGMK</sequence>
<keyword evidence="3" id="KW-1185">Reference proteome</keyword>
<name>A0A7X9X191_9BURK</name>
<dbReference type="Proteomes" id="UP000583127">
    <property type="component" value="Unassembled WGS sequence"/>
</dbReference>
<accession>A0A7X9X191</accession>
<protein>
    <recommendedName>
        <fullName evidence="4">Adhesin</fullName>
    </recommendedName>
</protein>
<evidence type="ECO:0000313" key="2">
    <source>
        <dbReference type="EMBL" id="NML29506.1"/>
    </source>
</evidence>
<dbReference type="RefSeq" id="WP_169495811.1">
    <property type="nucleotide sequence ID" value="NZ_JABBFZ010000001.1"/>
</dbReference>
<feature type="chain" id="PRO_5030529370" description="Adhesin" evidence="1">
    <location>
        <begin position="50"/>
        <end position="185"/>
    </location>
</feature>
<comment type="caution">
    <text evidence="2">The sequence shown here is derived from an EMBL/GenBank/DDBJ whole genome shotgun (WGS) entry which is preliminary data.</text>
</comment>
<dbReference type="EMBL" id="JABBFZ010000001">
    <property type="protein sequence ID" value="NML29506.1"/>
    <property type="molecule type" value="Genomic_DNA"/>
</dbReference>